<proteinExistence type="predicted"/>
<evidence type="ECO:0000313" key="1">
    <source>
        <dbReference type="EMBL" id="ASF00114.1"/>
    </source>
</evidence>
<accession>A0A218MLG7</accession>
<organism evidence="1">
    <name type="scientific">uncultured virus</name>
    <dbReference type="NCBI Taxonomy" id="340016"/>
    <lineage>
        <taxon>Viruses</taxon>
        <taxon>environmental samples</taxon>
    </lineage>
</organism>
<reference evidence="1" key="2">
    <citation type="journal article" date="2017" name="Nat. Commun.">
        <title>Single-virus genomics reveals hidden cosmopolitan and abundant viruses.</title>
        <authorList>
            <person name="Martinez-Hernandez F."/>
            <person name="Fornas O."/>
            <person name="Lluesma Gomez M."/>
            <person name="Bolduc B."/>
            <person name="de la Cruz Pena M.J."/>
            <person name="Martinez J.M."/>
            <person name="Anton J."/>
            <person name="Gasol J.M."/>
            <person name="Rosselli R."/>
            <person name="Rodriguez-Valera F."/>
            <person name="Sullivan M.B."/>
            <person name="Acinas S.G."/>
            <person name="Martinez-Garcia M."/>
        </authorList>
    </citation>
    <scope>NUCLEOTIDE SEQUENCE</scope>
</reference>
<sequence>MQNNLQDKLLSKLKPLVNNKDQWDSFSDYINFLIAQNHAVMEQTNELVILHRSQGAIMMLRRLRQLRDSVNANGKT</sequence>
<name>A0A218MLG7_9VIRU</name>
<protein>
    <submittedName>
        <fullName evidence="1">Uncharacterized protein</fullName>
    </submittedName>
</protein>
<reference evidence="1" key="1">
    <citation type="submission" date="2016-10" db="EMBL/GenBank/DDBJ databases">
        <authorList>
            <person name="Varghese N."/>
        </authorList>
    </citation>
    <scope>NUCLEOTIDE SEQUENCE</scope>
</reference>
<dbReference type="EMBL" id="KY052814">
    <property type="protein sequence ID" value="ASF00114.1"/>
    <property type="molecule type" value="Genomic_DNA"/>
</dbReference>